<dbReference type="PIRSF" id="PIRSF002450">
    <property type="entry name" value="K+_transpter_TRK"/>
    <property type="match status" value="1"/>
</dbReference>
<feature type="compositionally biased region" description="Basic and acidic residues" evidence="11">
    <location>
        <begin position="1120"/>
        <end position="1129"/>
    </location>
</feature>
<feature type="transmembrane region" description="Helical" evidence="10">
    <location>
        <begin position="830"/>
        <end position="847"/>
    </location>
</feature>
<feature type="region of interest" description="Disordered" evidence="11">
    <location>
        <begin position="426"/>
        <end position="509"/>
    </location>
</feature>
<evidence type="ECO:0000313" key="12">
    <source>
        <dbReference type="EMBL" id="CUS24641.1"/>
    </source>
</evidence>
<dbReference type="InterPro" id="IPR004773">
    <property type="entry name" value="K/Na_transp_Trk1/HKT1"/>
</dbReference>
<keyword evidence="8 10" id="KW-0406">Ion transport</keyword>
<feature type="compositionally biased region" description="Basic and acidic residues" evidence="11">
    <location>
        <begin position="320"/>
        <end position="329"/>
    </location>
</feature>
<evidence type="ECO:0000256" key="4">
    <source>
        <dbReference type="ARBA" id="ARBA00022538"/>
    </source>
</evidence>
<evidence type="ECO:0000256" key="2">
    <source>
        <dbReference type="ARBA" id="ARBA00009137"/>
    </source>
</evidence>
<dbReference type="PANTHER" id="PTHR31064">
    <property type="entry name" value="POTASSIUM TRANSPORT PROTEIN DDB_G0292412-RELATED"/>
    <property type="match status" value="1"/>
</dbReference>
<feature type="transmembrane region" description="Helical" evidence="10">
    <location>
        <begin position="107"/>
        <end position="132"/>
    </location>
</feature>
<feature type="transmembrane region" description="Helical" evidence="10">
    <location>
        <begin position="905"/>
        <end position="921"/>
    </location>
</feature>
<evidence type="ECO:0000256" key="8">
    <source>
        <dbReference type="ARBA" id="ARBA00023065"/>
    </source>
</evidence>
<evidence type="ECO:0000256" key="3">
    <source>
        <dbReference type="ARBA" id="ARBA00022448"/>
    </source>
</evidence>
<keyword evidence="6 10" id="KW-0630">Potassium</keyword>
<feature type="compositionally biased region" description="Low complexity" evidence="11">
    <location>
        <begin position="460"/>
        <end position="471"/>
    </location>
</feature>
<comment type="subcellular location">
    <subcellularLocation>
        <location evidence="1">Membrane</location>
        <topology evidence="1">Multi-pass membrane protein</topology>
    </subcellularLocation>
</comment>
<dbReference type="InterPro" id="IPR003445">
    <property type="entry name" value="Cat_transpt"/>
</dbReference>
<feature type="compositionally biased region" description="Low complexity" evidence="11">
    <location>
        <begin position="1066"/>
        <end position="1089"/>
    </location>
</feature>
<feature type="compositionally biased region" description="Acidic residues" evidence="11">
    <location>
        <begin position="428"/>
        <end position="439"/>
    </location>
</feature>
<feature type="transmembrane region" description="Helical" evidence="10">
    <location>
        <begin position="634"/>
        <end position="653"/>
    </location>
</feature>
<evidence type="ECO:0000256" key="10">
    <source>
        <dbReference type="PIRNR" id="PIRNR002450"/>
    </source>
</evidence>
<feature type="region of interest" description="Disordered" evidence="11">
    <location>
        <begin position="1034"/>
        <end position="1147"/>
    </location>
</feature>
<comment type="similarity">
    <text evidence="2 10">Belongs to the TrkH potassium transport family.</text>
</comment>
<keyword evidence="5 10" id="KW-0812">Transmembrane</keyword>
<evidence type="ECO:0000256" key="11">
    <source>
        <dbReference type="SAM" id="MobiDB-lite"/>
    </source>
</evidence>
<dbReference type="GO" id="GO:0030007">
    <property type="term" value="P:intracellular potassium ion homeostasis"/>
    <property type="evidence" value="ECO:0007669"/>
    <property type="project" value="UniProtKB-UniRule"/>
</dbReference>
<dbReference type="GO" id="GO:0005886">
    <property type="term" value="C:plasma membrane"/>
    <property type="evidence" value="ECO:0007669"/>
    <property type="project" value="InterPro"/>
</dbReference>
<keyword evidence="9 10" id="KW-0472">Membrane</keyword>
<keyword evidence="4 10" id="KW-0633">Potassium transport</keyword>
<keyword evidence="3 10" id="KW-0813">Transport</keyword>
<organism evidence="12 13">
    <name type="scientific">Lachancea quebecensis</name>
    <dbReference type="NCBI Taxonomy" id="1654605"/>
    <lineage>
        <taxon>Eukaryota</taxon>
        <taxon>Fungi</taxon>
        <taxon>Dikarya</taxon>
        <taxon>Ascomycota</taxon>
        <taxon>Saccharomycotina</taxon>
        <taxon>Saccharomycetes</taxon>
        <taxon>Saccharomycetales</taxon>
        <taxon>Saccharomycetaceae</taxon>
        <taxon>Lachancea</taxon>
    </lineage>
</organism>
<evidence type="ECO:0000256" key="1">
    <source>
        <dbReference type="ARBA" id="ARBA00004141"/>
    </source>
</evidence>
<evidence type="ECO:0000256" key="5">
    <source>
        <dbReference type="ARBA" id="ARBA00022692"/>
    </source>
</evidence>
<proteinExistence type="inferred from homology"/>
<dbReference type="InterPro" id="IPR051143">
    <property type="entry name" value="TrkH_K-transport"/>
</dbReference>
<keyword evidence="13" id="KW-1185">Reference proteome</keyword>
<dbReference type="GO" id="GO:0140107">
    <property type="term" value="F:high-affinity potassium ion transmembrane transporter activity"/>
    <property type="evidence" value="ECO:0007669"/>
    <property type="project" value="TreeGrafter"/>
</dbReference>
<feature type="transmembrane region" description="Helical" evidence="10">
    <location>
        <begin position="933"/>
        <end position="953"/>
    </location>
</feature>
<dbReference type="NCBIfam" id="TIGR00934">
    <property type="entry name" value="2a38euk"/>
    <property type="match status" value="1"/>
</dbReference>
<feature type="region of interest" description="Disordered" evidence="11">
    <location>
        <begin position="197"/>
        <end position="275"/>
    </location>
</feature>
<dbReference type="Pfam" id="PF02386">
    <property type="entry name" value="TrkH"/>
    <property type="match status" value="1"/>
</dbReference>
<feature type="transmembrane region" description="Helical" evidence="10">
    <location>
        <begin position="702"/>
        <end position="731"/>
    </location>
</feature>
<sequence>MQAWKTLSRRPTLASINITYHKTIGHRLRDIIEYVGNATHPFVKHIFPNFIAVHYFYIISLSIIGSILIYPVRNFSYIDILFMATGAATQGGLNTINVNEMSLYQQIVLYLICCLTTPIWIHGVLAFVRLYWFERYFDGIRDWSKKNFKVRRTKTLIQREMTRTATEAQRRHKTAGRANADFQSKLFSGQMIKREEQGGVKENYEMNSLKDAPTGGSEHKDPHTSSSTGTTKSDQEDSPMIKFGDMPKPRKSPKKPADVEKFSGRRRSEDITPADMFRSIAMLQNRHNGEEEEHDGPALVIRGPAERRQGSDPSWTSVFHSDKNEETKPQKIRRPAVHSVDPPQSLATRRTTSLQESEHSPTSWGSQSESKPRTPSSIHFNIGMMPSSQPGTPQFHSSNRRKLNTRIMKKLTPHNKLGKRLRKAVTYTDEDGNDADFEQDSSTSGADRDQDEQSLASVGMSSQPSSQLPSMEKVQSTLAVPSEDATGGSKFYKRSLTMEPPGNSDWDVLTKSPSFQKMIYNKWKDERRRKKGVIHSAYRRPSLAHSTSELDTGASLGHNARTMTDEAALGNDEEYFGMTFEEPTDRPRLKRMSTNYLSWQPKIGRNSTFVGMSDVQRAELGGVEYRAIKLLCKLLLLYYIGFHVMGMVMLLPWITQMKHYAKLVREDGVTPAWWGFFTSMSSFNDLGMTLTPDSMVSFNKAIYPLIVMMWFIIIGNTGFPVFLRFIIWVMFKVSPELSLIKESLGFLLDHPRRCFTLLFPSAPTWWLLFILVTLNVIDLILFIVLDLNSQVVEGLSSGFKVLNGLFQAVSTRTAGFTILNLSKLHPSIQVSYMLMMYVSVLPLAISIRRTNVYEEQSLGIYDNGGDGAHHKESSSDSQSEDEQNLEKSAKSFIGAHLRRQLSFDLWFLFLGLFIICISEGGKIQDTSKPDFTVFQVLFEIVSAYGTVGLSLGYPNTDQSFSGQFNTFSKVIIIGMLIRGRHRGLPYSLDRAIILPSQKLERRDQLQGLKQEQHGTVAKDPIVDYLRRQSKSAKGQLRSLLSRQKRSSSDESVPLRSFTDYEASGQPSASNASNLSPSFHSSPRSQSLSQGDAETYAGEESSSLSSDFRDMTVSGSSIGPHNEEVPHFSDEPPTALEGPRAFEPSTYN</sequence>
<feature type="region of interest" description="Disordered" evidence="11">
    <location>
        <begin position="288"/>
        <end position="399"/>
    </location>
</feature>
<dbReference type="AlphaFoldDB" id="A0A0P1KWI2"/>
<dbReference type="InterPro" id="IPR015958">
    <property type="entry name" value="Trk1_fungi"/>
</dbReference>
<protein>
    <recommendedName>
        <fullName evidence="10">Potassium transport protein</fullName>
    </recommendedName>
</protein>
<feature type="compositionally biased region" description="Basic and acidic residues" evidence="11">
    <location>
        <begin position="255"/>
        <end position="270"/>
    </location>
</feature>
<feature type="transmembrane region" description="Helical" evidence="10">
    <location>
        <begin position="50"/>
        <end position="72"/>
    </location>
</feature>
<dbReference type="GO" id="GO:1990573">
    <property type="term" value="P:potassium ion import across plasma membrane"/>
    <property type="evidence" value="ECO:0007669"/>
    <property type="project" value="TreeGrafter"/>
</dbReference>
<dbReference type="Proteomes" id="UP000236544">
    <property type="component" value="Unassembled WGS sequence"/>
</dbReference>
<dbReference type="PANTHER" id="PTHR31064:SF30">
    <property type="entry name" value="HIGH-AFFINITY POTASSIUM TRANSPORT PROTEIN-RELATED"/>
    <property type="match status" value="1"/>
</dbReference>
<accession>A0A0P1KWI2</accession>
<dbReference type="OrthoDB" id="9999863at2759"/>
<reference evidence="13" key="1">
    <citation type="submission" date="2015-10" db="EMBL/GenBank/DDBJ databases">
        <authorList>
            <person name="Devillers H."/>
        </authorList>
    </citation>
    <scope>NUCLEOTIDE SEQUENCE [LARGE SCALE GENOMIC DNA]</scope>
</reference>
<feature type="transmembrane region" description="Helical" evidence="10">
    <location>
        <begin position="765"/>
        <end position="785"/>
    </location>
</feature>
<evidence type="ECO:0000256" key="7">
    <source>
        <dbReference type="ARBA" id="ARBA00022989"/>
    </source>
</evidence>
<feature type="compositionally biased region" description="Polar residues" evidence="11">
    <location>
        <begin position="345"/>
        <end position="379"/>
    </location>
</feature>
<gene>
    <name evidence="12" type="ORF">LAQU0_S18e00914g</name>
</gene>
<evidence type="ECO:0000256" key="6">
    <source>
        <dbReference type="ARBA" id="ARBA00022958"/>
    </source>
</evidence>
<evidence type="ECO:0000256" key="9">
    <source>
        <dbReference type="ARBA" id="ARBA00023136"/>
    </source>
</evidence>
<keyword evidence="7 10" id="KW-1133">Transmembrane helix</keyword>
<dbReference type="EMBL" id="LN890534">
    <property type="protein sequence ID" value="CUS24641.1"/>
    <property type="molecule type" value="Genomic_DNA"/>
</dbReference>
<evidence type="ECO:0000313" key="13">
    <source>
        <dbReference type="Proteomes" id="UP000236544"/>
    </source>
</evidence>
<name>A0A0P1KWI2_9SACH</name>
<feature type="compositionally biased region" description="Polar residues" evidence="11">
    <location>
        <begin position="386"/>
        <end position="397"/>
    </location>
</feature>